<dbReference type="PANTHER" id="PTHR31727">
    <property type="entry name" value="OLEOYL-ACYL CARRIER PROTEIN THIOESTERASE 1, CHLOROPLASTIC"/>
    <property type="match status" value="1"/>
</dbReference>
<dbReference type="EMBL" id="JAYKXN010000006">
    <property type="protein sequence ID" value="KAK7280402.1"/>
    <property type="molecule type" value="Genomic_DNA"/>
</dbReference>
<dbReference type="InterPro" id="IPR045023">
    <property type="entry name" value="FATA/B"/>
</dbReference>
<evidence type="ECO:0000256" key="2">
    <source>
        <dbReference type="ARBA" id="ARBA00006500"/>
    </source>
</evidence>
<evidence type="ECO:0000256" key="5">
    <source>
        <dbReference type="ARBA" id="ARBA00022640"/>
    </source>
</evidence>
<dbReference type="Pfam" id="PF20791">
    <property type="entry name" value="Acyl-ACP_TE_C"/>
    <property type="match status" value="1"/>
</dbReference>
<feature type="domain" description="Acyl-ACP thioesterase N-terminal hotdog" evidence="12">
    <location>
        <begin position="183"/>
        <end position="316"/>
    </location>
</feature>
<comment type="caution">
    <text evidence="14">The sequence shown here is derived from an EMBL/GenBank/DDBJ whole genome shotgun (WGS) entry which is preliminary data.</text>
</comment>
<reference evidence="14 15" key="1">
    <citation type="submission" date="2024-01" db="EMBL/GenBank/DDBJ databases">
        <title>The genomes of 5 underutilized Papilionoideae crops provide insights into root nodulation and disease resistance.</title>
        <authorList>
            <person name="Yuan L."/>
        </authorList>
    </citation>
    <scope>NUCLEOTIDE SEQUENCE [LARGE SCALE GENOMIC DNA]</scope>
    <source>
        <strain evidence="14">LY-2023</strain>
        <tissue evidence="14">Leaf</tissue>
    </source>
</reference>
<protein>
    <recommendedName>
        <fullName evidence="11">Acyl-[acyl-carrier-protein] hydrolase</fullName>
        <ecNumber evidence="11">3.1.2.-</ecNumber>
    </recommendedName>
</protein>
<dbReference type="InterPro" id="IPR002864">
    <property type="entry name" value="Acyl-ACP_thioesterase_NHD"/>
</dbReference>
<evidence type="ECO:0000313" key="14">
    <source>
        <dbReference type="EMBL" id="KAK7280402.1"/>
    </source>
</evidence>
<evidence type="ECO:0000256" key="3">
    <source>
        <dbReference type="ARBA" id="ARBA00022516"/>
    </source>
</evidence>
<keyword evidence="3 11" id="KW-0444">Lipid biosynthesis</keyword>
<comment type="similarity">
    <text evidence="2 11">Belongs to the acyl-ACP thioesterase family.</text>
</comment>
<keyword evidence="6 11" id="KW-0378">Hydrolase</keyword>
<evidence type="ECO:0000256" key="7">
    <source>
        <dbReference type="ARBA" id="ARBA00022832"/>
    </source>
</evidence>
<dbReference type="InterPro" id="IPR029069">
    <property type="entry name" value="HotDog_dom_sf"/>
</dbReference>
<dbReference type="InterPro" id="IPR049427">
    <property type="entry name" value="Acyl-ACP_TE_C"/>
</dbReference>
<evidence type="ECO:0000256" key="11">
    <source>
        <dbReference type="RuleBase" id="RU363096"/>
    </source>
</evidence>
<sequence length="486" mass="54923">MAIGMASLETSITVRLIGRGKESRTSTLFLHSLMASFFALKKEDGKDKEAISWVVVRAMKSMAKKAIDLYKGEFGFTHGTTKNRKTKMRTMAAVTFSYPASTYVARCCSMRENHDQLNQHLNSGFRTNGSFRSPIKVEASTTTTTTIGQAVTVAENDQRQNIPTKKQMVDPNRQGLIIEGGVGYRQTVVIRSYEVGADKTATLESILNLLQETALNHVWMSGLLGDGFGATHGMVRNDLIWVVSRMQVLIDYYPIWGEVLEIDTWVGASGKNGMRRDWLIRSQATGHIFARATSTWVMMNRKTRRLSKMPEEVRAEVAPWFIEKLAIKEDAPEKIVKLDKEAKYMNSNLKPRRSDLDMNQHVNNVKYVRWMLETIPDQFLEGHQLSGITLEYRRECGSSDIVQSLCEAEEEEIVNGVAEPNYCTSLLGLSLATSDIINGNGVLTCLEQRPIRYTHLLQIKGEKQNEEIVRGRTTWKRKFTTMPFSS</sequence>
<evidence type="ECO:0000256" key="6">
    <source>
        <dbReference type="ARBA" id="ARBA00022801"/>
    </source>
</evidence>
<dbReference type="GO" id="GO:0000036">
    <property type="term" value="F:acyl carrier activity"/>
    <property type="evidence" value="ECO:0007669"/>
    <property type="project" value="TreeGrafter"/>
</dbReference>
<dbReference type="Gene3D" id="3.10.129.10">
    <property type="entry name" value="Hotdog Thioesterase"/>
    <property type="match status" value="1"/>
</dbReference>
<dbReference type="Pfam" id="PF01643">
    <property type="entry name" value="Acyl-ACP_TE"/>
    <property type="match status" value="1"/>
</dbReference>
<feature type="domain" description="Acyl-ACP thioesterase-like C-terminal" evidence="13">
    <location>
        <begin position="341"/>
        <end position="412"/>
    </location>
</feature>
<keyword evidence="7 11" id="KW-0276">Fatty acid metabolism</keyword>
<gene>
    <name evidence="14" type="ORF">RJT34_25466</name>
</gene>
<dbReference type="GO" id="GO:0009507">
    <property type="term" value="C:chloroplast"/>
    <property type="evidence" value="ECO:0007669"/>
    <property type="project" value="UniProtKB-SubCell"/>
</dbReference>
<evidence type="ECO:0000313" key="15">
    <source>
        <dbReference type="Proteomes" id="UP001359559"/>
    </source>
</evidence>
<comment type="subcellular location">
    <subcellularLocation>
        <location evidence="1 11">Plastid</location>
        <location evidence="1 11">Chloroplast</location>
    </subcellularLocation>
</comment>
<keyword evidence="8" id="KW-0809">Transit peptide</keyword>
<evidence type="ECO:0000259" key="13">
    <source>
        <dbReference type="Pfam" id="PF20791"/>
    </source>
</evidence>
<evidence type="ECO:0000256" key="10">
    <source>
        <dbReference type="ARBA" id="ARBA00023160"/>
    </source>
</evidence>
<accession>A0AAN9III5</accession>
<evidence type="ECO:0000259" key="12">
    <source>
        <dbReference type="Pfam" id="PF01643"/>
    </source>
</evidence>
<proteinExistence type="inferred from homology"/>
<keyword evidence="4 11" id="KW-0150">Chloroplast</keyword>
<dbReference type="SUPFAM" id="SSF54637">
    <property type="entry name" value="Thioesterase/thiol ester dehydrase-isomerase"/>
    <property type="match status" value="2"/>
</dbReference>
<keyword evidence="5 11" id="KW-0934">Plastid</keyword>
<keyword evidence="15" id="KW-1185">Reference proteome</keyword>
<comment type="function">
    <text evidence="11">Plays an essential role in chain termination during de novo fatty acid synthesis.</text>
</comment>
<organism evidence="14 15">
    <name type="scientific">Clitoria ternatea</name>
    <name type="common">Butterfly pea</name>
    <dbReference type="NCBI Taxonomy" id="43366"/>
    <lineage>
        <taxon>Eukaryota</taxon>
        <taxon>Viridiplantae</taxon>
        <taxon>Streptophyta</taxon>
        <taxon>Embryophyta</taxon>
        <taxon>Tracheophyta</taxon>
        <taxon>Spermatophyta</taxon>
        <taxon>Magnoliopsida</taxon>
        <taxon>eudicotyledons</taxon>
        <taxon>Gunneridae</taxon>
        <taxon>Pentapetalae</taxon>
        <taxon>rosids</taxon>
        <taxon>fabids</taxon>
        <taxon>Fabales</taxon>
        <taxon>Fabaceae</taxon>
        <taxon>Papilionoideae</taxon>
        <taxon>50 kb inversion clade</taxon>
        <taxon>NPAAA clade</taxon>
        <taxon>indigoferoid/millettioid clade</taxon>
        <taxon>Phaseoleae</taxon>
        <taxon>Clitoria</taxon>
    </lineage>
</organism>
<dbReference type="FunFam" id="3.10.129.10:FF:000014">
    <property type="entry name" value="Acyl-[acyl-carrier-protein] hydrolase"/>
    <property type="match status" value="1"/>
</dbReference>
<dbReference type="CDD" id="cd00586">
    <property type="entry name" value="4HBT"/>
    <property type="match status" value="1"/>
</dbReference>
<dbReference type="AlphaFoldDB" id="A0AAN9III5"/>
<name>A0AAN9III5_CLITE</name>
<evidence type="ECO:0000256" key="1">
    <source>
        <dbReference type="ARBA" id="ARBA00004229"/>
    </source>
</evidence>
<evidence type="ECO:0000256" key="8">
    <source>
        <dbReference type="ARBA" id="ARBA00022946"/>
    </source>
</evidence>
<dbReference type="EC" id="3.1.2.-" evidence="11"/>
<dbReference type="Proteomes" id="UP001359559">
    <property type="component" value="Unassembled WGS sequence"/>
</dbReference>
<keyword evidence="9 11" id="KW-0443">Lipid metabolism</keyword>
<dbReference type="PANTHER" id="PTHR31727:SF10">
    <property type="entry name" value="ACYL-[ACYL-CARRIER-PROTEIN] HYDROLASE"/>
    <property type="match status" value="1"/>
</dbReference>
<evidence type="ECO:0000256" key="9">
    <source>
        <dbReference type="ARBA" id="ARBA00023098"/>
    </source>
</evidence>
<dbReference type="GO" id="GO:0016297">
    <property type="term" value="F:fatty acyl-[ACP] hydrolase activity"/>
    <property type="evidence" value="ECO:0007669"/>
    <property type="project" value="InterPro"/>
</dbReference>
<keyword evidence="10 11" id="KW-0275">Fatty acid biosynthesis</keyword>
<evidence type="ECO:0000256" key="4">
    <source>
        <dbReference type="ARBA" id="ARBA00022528"/>
    </source>
</evidence>